<dbReference type="GO" id="GO:0045943">
    <property type="term" value="P:positive regulation of transcription by RNA polymerase I"/>
    <property type="evidence" value="ECO:0007669"/>
    <property type="project" value="InterPro"/>
</dbReference>
<protein>
    <submittedName>
        <fullName evidence="10">Uncharacterized protein</fullName>
    </submittedName>
</protein>
<evidence type="ECO:0000313" key="10">
    <source>
        <dbReference type="EMBL" id="KAF9882978.1"/>
    </source>
</evidence>
<evidence type="ECO:0000256" key="9">
    <source>
        <dbReference type="SAM" id="MobiDB-lite"/>
    </source>
</evidence>
<dbReference type="InterPro" id="IPR011047">
    <property type="entry name" value="Quinoprotein_ADH-like_sf"/>
</dbReference>
<dbReference type="InterPro" id="IPR015943">
    <property type="entry name" value="WD40/YVTN_repeat-like_dom_sf"/>
</dbReference>
<dbReference type="GO" id="GO:2000234">
    <property type="term" value="P:positive regulation of rRNA processing"/>
    <property type="evidence" value="ECO:0007669"/>
    <property type="project" value="TreeGrafter"/>
</dbReference>
<dbReference type="PANTHER" id="PTHR44215">
    <property type="entry name" value="WD REPEAT-CONTAINING PROTEIN 75"/>
    <property type="match status" value="1"/>
</dbReference>
<keyword evidence="7" id="KW-0539">Nucleus</keyword>
<name>A0AAD4CBU4_ASPNN</name>
<dbReference type="AlphaFoldDB" id="A0AAD4CBU4"/>
<keyword evidence="4 8" id="KW-0853">WD repeat</keyword>
<feature type="region of interest" description="Disordered" evidence="9">
    <location>
        <begin position="1"/>
        <end position="29"/>
    </location>
</feature>
<reference evidence="10" key="2">
    <citation type="submission" date="2020-02" db="EMBL/GenBank/DDBJ databases">
        <authorList>
            <person name="Gilchrist C.L.M."/>
            <person name="Chooi Y.-H."/>
        </authorList>
    </citation>
    <scope>NUCLEOTIDE SEQUENCE</scope>
    <source>
        <strain evidence="10">MST-FP2251</strain>
    </source>
</reference>
<keyword evidence="2" id="KW-0690">Ribosome biogenesis</keyword>
<evidence type="ECO:0000256" key="5">
    <source>
        <dbReference type="ARBA" id="ARBA00022737"/>
    </source>
</evidence>
<feature type="repeat" description="WD" evidence="8">
    <location>
        <begin position="565"/>
        <end position="596"/>
    </location>
</feature>
<dbReference type="InterPro" id="IPR036322">
    <property type="entry name" value="WD40_repeat_dom_sf"/>
</dbReference>
<comment type="subcellular location">
    <subcellularLocation>
        <location evidence="1">Nucleus</location>
        <location evidence="1">Nucleolus</location>
    </subcellularLocation>
</comment>
<proteinExistence type="predicted"/>
<dbReference type="Pfam" id="PF23869">
    <property type="entry name" value="Beta-prop_WDR75_1st"/>
    <property type="match status" value="1"/>
</dbReference>
<accession>A0AAD4CBU4</accession>
<dbReference type="GO" id="GO:0003723">
    <property type="term" value="F:RNA binding"/>
    <property type="evidence" value="ECO:0007669"/>
    <property type="project" value="InterPro"/>
</dbReference>
<keyword evidence="11" id="KW-1185">Reference proteome</keyword>
<dbReference type="InterPro" id="IPR001680">
    <property type="entry name" value="WD40_rpt"/>
</dbReference>
<dbReference type="PROSITE" id="PS50082">
    <property type="entry name" value="WD_REPEATS_2"/>
    <property type="match status" value="2"/>
</dbReference>
<sequence length="896" mass="98398">MPEGDRVKRRRTSGGDYEPKKSMGTSGSQFENIAPVEGLSQIVGGKAKKLVTEPWSLSDPVAGRYTSVDPVLTSDEEYFFVGLDTAVNVYSVATSRLVHTLRLGPNNSVIGYSLHPTNKDHLYIFTSGGFISQWDWRAAKQIWHCNIGGKTISADFCPADVDNDMSFRVMSLRDRKNGKKEIIITYMDGETPSENKVLETSSPLEHVKCLAHGGVVIAYGACHLVIGILDACRSELEPICYTWKEIMLPVNITSLDFRCSPEAKSRRQGREQSLGTVDIVLGESGGSILVYHNILKIFEKGTEGEKNWTPRRLHWHRDPVSAVRWSRDGNYIISGGSETVLVLWQLDTGRKQYLPHLSSQICNIVVSASGGAYLLKLADNSVIVLSARELQPSAAITGFQLSPRAIKSRGRNSGLQRTLGSVAVLHPQHSDRLLVAVPAYQQILPQGNSSADFCVLQTYDIRTDSHISRQALARTNATTLRVSPDGSRINTPDVTQLDISLDGKWMATVDIWNHCSQDLGTLDNRNINADGPAGCRPETFLKFWRWSSSSESWELVSRIDAPHFLEGSASPVLDLSSRPHSHEFATVGSDGVLRFWCPSIRARSGLNVEPDTEPLEVWRCRNAIDLNGYISHDAPCRLNAACLSYSQDGSVLALCLQSQSSTNPGLAILVDVQNCTVRYSRLGVYPADFGAVKFLGSHLVIASCESLSIWDTVRDLVRTIRLPYSETSSSDSKPLLLAVNPKTETFAVATSYRQDQSGKKSRGPKFQVTVYDVHSLTQTSRYLLRQCPLALLSGPQSGDYVIIDAASNIHKLGYSQKIAQVAPSHDLPSQGNTGLAGLFGKRRPLEYASHLSPADKSVPNLDTSMSSRLANVFREAPFVLPPASIIFRDVVQALSA</sequence>
<evidence type="ECO:0000256" key="6">
    <source>
        <dbReference type="ARBA" id="ARBA00023163"/>
    </source>
</evidence>
<keyword evidence="3" id="KW-0698">rRNA processing</keyword>
<evidence type="ECO:0000256" key="8">
    <source>
        <dbReference type="PROSITE-ProRule" id="PRU00221"/>
    </source>
</evidence>
<dbReference type="EMBL" id="VCAU01000196">
    <property type="protein sequence ID" value="KAF9882978.1"/>
    <property type="molecule type" value="Genomic_DNA"/>
</dbReference>
<dbReference type="Gene3D" id="2.130.10.10">
    <property type="entry name" value="YVTN repeat-like/Quinoprotein amine dehydrogenase"/>
    <property type="match status" value="2"/>
</dbReference>
<dbReference type="Proteomes" id="UP001194746">
    <property type="component" value="Unassembled WGS sequence"/>
</dbReference>
<dbReference type="PANTHER" id="PTHR44215:SF1">
    <property type="entry name" value="WD REPEAT-CONTAINING PROTEIN 75"/>
    <property type="match status" value="1"/>
</dbReference>
<evidence type="ECO:0000256" key="7">
    <source>
        <dbReference type="ARBA" id="ARBA00023242"/>
    </source>
</evidence>
<organism evidence="10 11">
    <name type="scientific">Aspergillus nanangensis</name>
    <dbReference type="NCBI Taxonomy" id="2582783"/>
    <lineage>
        <taxon>Eukaryota</taxon>
        <taxon>Fungi</taxon>
        <taxon>Dikarya</taxon>
        <taxon>Ascomycota</taxon>
        <taxon>Pezizomycotina</taxon>
        <taxon>Eurotiomycetes</taxon>
        <taxon>Eurotiomycetidae</taxon>
        <taxon>Eurotiales</taxon>
        <taxon>Aspergillaceae</taxon>
        <taxon>Aspergillus</taxon>
        <taxon>Aspergillus subgen. Circumdati</taxon>
    </lineage>
</organism>
<dbReference type="InterPro" id="IPR053826">
    <property type="entry name" value="WDR75"/>
</dbReference>
<dbReference type="SUPFAM" id="SSF50978">
    <property type="entry name" value="WD40 repeat-like"/>
    <property type="match status" value="1"/>
</dbReference>
<gene>
    <name evidence="10" type="ORF">FE257_004363</name>
</gene>
<feature type="repeat" description="WD" evidence="8">
    <location>
        <begin position="313"/>
        <end position="354"/>
    </location>
</feature>
<evidence type="ECO:0000313" key="11">
    <source>
        <dbReference type="Proteomes" id="UP001194746"/>
    </source>
</evidence>
<keyword evidence="6" id="KW-0804">Transcription</keyword>
<reference evidence="10" key="1">
    <citation type="journal article" date="2019" name="Beilstein J. Org. Chem.">
        <title>Nanangenines: drimane sesquiterpenoids as the dominant metabolite cohort of a novel Australian fungus, Aspergillus nanangensis.</title>
        <authorList>
            <person name="Lacey H.J."/>
            <person name="Gilchrist C.L.M."/>
            <person name="Crombie A."/>
            <person name="Kalaitzis J.A."/>
            <person name="Vuong D."/>
            <person name="Rutledge P.J."/>
            <person name="Turner P."/>
            <person name="Pitt J.I."/>
            <person name="Lacey E."/>
            <person name="Chooi Y.H."/>
            <person name="Piggott A.M."/>
        </authorList>
    </citation>
    <scope>NUCLEOTIDE SEQUENCE</scope>
    <source>
        <strain evidence="10">MST-FP2251</strain>
    </source>
</reference>
<dbReference type="SUPFAM" id="SSF50998">
    <property type="entry name" value="Quinoprotein alcohol dehydrogenase-like"/>
    <property type="match status" value="1"/>
</dbReference>
<dbReference type="GO" id="GO:0032040">
    <property type="term" value="C:small-subunit processome"/>
    <property type="evidence" value="ECO:0007669"/>
    <property type="project" value="InterPro"/>
</dbReference>
<evidence type="ECO:0000256" key="3">
    <source>
        <dbReference type="ARBA" id="ARBA00022552"/>
    </source>
</evidence>
<comment type="caution">
    <text evidence="10">The sequence shown here is derived from an EMBL/GenBank/DDBJ whole genome shotgun (WGS) entry which is preliminary data.</text>
</comment>
<keyword evidence="5" id="KW-0677">Repeat</keyword>
<evidence type="ECO:0000256" key="2">
    <source>
        <dbReference type="ARBA" id="ARBA00022517"/>
    </source>
</evidence>
<dbReference type="PROSITE" id="PS50294">
    <property type="entry name" value="WD_REPEATS_REGION"/>
    <property type="match status" value="1"/>
</dbReference>
<evidence type="ECO:0000256" key="4">
    <source>
        <dbReference type="ARBA" id="ARBA00022574"/>
    </source>
</evidence>
<evidence type="ECO:0000256" key="1">
    <source>
        <dbReference type="ARBA" id="ARBA00004604"/>
    </source>
</evidence>
<dbReference type="GO" id="GO:0006364">
    <property type="term" value="P:rRNA processing"/>
    <property type="evidence" value="ECO:0007669"/>
    <property type="project" value="UniProtKB-KW"/>
</dbReference>
<dbReference type="SMART" id="SM00320">
    <property type="entry name" value="WD40"/>
    <property type="match status" value="3"/>
</dbReference>